<reference evidence="9 10" key="1">
    <citation type="submission" date="2018-01" db="EMBL/GenBank/DDBJ databases">
        <title>Halomonas endophytica sp. nov., isolated from storage liquid in the stems of Populus euphratica.</title>
        <authorList>
            <person name="Chen C."/>
        </authorList>
    </citation>
    <scope>NUCLEOTIDE SEQUENCE [LARGE SCALE GENOMIC DNA]</scope>
    <source>
        <strain evidence="9 10">MC28</strain>
    </source>
</reference>
<protein>
    <recommendedName>
        <fullName evidence="8">Probable membrane transporter protein</fullName>
    </recommendedName>
</protein>
<dbReference type="Pfam" id="PF01925">
    <property type="entry name" value="TauE"/>
    <property type="match status" value="1"/>
</dbReference>
<evidence type="ECO:0000256" key="5">
    <source>
        <dbReference type="ARBA" id="ARBA00022692"/>
    </source>
</evidence>
<feature type="transmembrane region" description="Helical" evidence="8">
    <location>
        <begin position="172"/>
        <end position="192"/>
    </location>
</feature>
<evidence type="ECO:0000256" key="4">
    <source>
        <dbReference type="ARBA" id="ARBA00022475"/>
    </source>
</evidence>
<dbReference type="RefSeq" id="WP_102655406.1">
    <property type="nucleotide sequence ID" value="NZ_PNRF01000044.1"/>
</dbReference>
<comment type="subcellular location">
    <subcellularLocation>
        <location evidence="1 8">Cell membrane</location>
        <topology evidence="1 8">Multi-pass membrane protein</topology>
    </subcellularLocation>
</comment>
<dbReference type="PANTHER" id="PTHR30269:SF37">
    <property type="entry name" value="MEMBRANE TRANSPORTER PROTEIN"/>
    <property type="match status" value="1"/>
</dbReference>
<evidence type="ECO:0000256" key="1">
    <source>
        <dbReference type="ARBA" id="ARBA00004651"/>
    </source>
</evidence>
<dbReference type="OrthoDB" id="7029178at2"/>
<dbReference type="PANTHER" id="PTHR30269">
    <property type="entry name" value="TRANSMEMBRANE PROTEIN YFCA"/>
    <property type="match status" value="1"/>
</dbReference>
<evidence type="ECO:0000256" key="8">
    <source>
        <dbReference type="RuleBase" id="RU363041"/>
    </source>
</evidence>
<evidence type="ECO:0000256" key="2">
    <source>
        <dbReference type="ARBA" id="ARBA00009142"/>
    </source>
</evidence>
<dbReference type="AlphaFoldDB" id="A0A2N7TWI0"/>
<keyword evidence="6 8" id="KW-1133">Transmembrane helix</keyword>
<dbReference type="InterPro" id="IPR002781">
    <property type="entry name" value="TM_pro_TauE-like"/>
</dbReference>
<dbReference type="GO" id="GO:0005886">
    <property type="term" value="C:plasma membrane"/>
    <property type="evidence" value="ECO:0007669"/>
    <property type="project" value="UniProtKB-SubCell"/>
</dbReference>
<keyword evidence="3" id="KW-0813">Transport</keyword>
<feature type="transmembrane region" description="Helical" evidence="8">
    <location>
        <begin position="6"/>
        <end position="31"/>
    </location>
</feature>
<keyword evidence="7 8" id="KW-0472">Membrane</keyword>
<evidence type="ECO:0000313" key="10">
    <source>
        <dbReference type="Proteomes" id="UP000235803"/>
    </source>
</evidence>
<keyword evidence="4 8" id="KW-1003">Cell membrane</keyword>
<comment type="similarity">
    <text evidence="2 8">Belongs to the 4-toluene sulfonate uptake permease (TSUP) (TC 2.A.102) family.</text>
</comment>
<feature type="transmembrane region" description="Helical" evidence="8">
    <location>
        <begin position="134"/>
        <end position="160"/>
    </location>
</feature>
<proteinExistence type="inferred from homology"/>
<gene>
    <name evidence="9" type="ORF">C1H69_20930</name>
</gene>
<feature type="transmembrane region" description="Helical" evidence="8">
    <location>
        <begin position="38"/>
        <end position="62"/>
    </location>
</feature>
<name>A0A2N7TWI0_9GAMM</name>
<feature type="transmembrane region" description="Helical" evidence="8">
    <location>
        <begin position="102"/>
        <end position="122"/>
    </location>
</feature>
<accession>A0A2N7TWI0</accession>
<evidence type="ECO:0000256" key="6">
    <source>
        <dbReference type="ARBA" id="ARBA00022989"/>
    </source>
</evidence>
<organism evidence="9 10">
    <name type="scientific">Billgrantia endophytica</name>
    <dbReference type="NCBI Taxonomy" id="2033802"/>
    <lineage>
        <taxon>Bacteria</taxon>
        <taxon>Pseudomonadati</taxon>
        <taxon>Pseudomonadota</taxon>
        <taxon>Gammaproteobacteria</taxon>
        <taxon>Oceanospirillales</taxon>
        <taxon>Halomonadaceae</taxon>
        <taxon>Billgrantia</taxon>
    </lineage>
</organism>
<feature type="transmembrane region" description="Helical" evidence="8">
    <location>
        <begin position="227"/>
        <end position="245"/>
    </location>
</feature>
<sequence length="250" mass="26347">MNDPLLLHFLVVAALAGYFHTVTGFGLGLIVMGATSGLGIASVASVAAVVSLMMLINCLVALPGALHHIDWPSAKAAGLGIVPAILVGVLLLDYLSDRASSLLGILLGIVIIYGGASLLLHQNCQTALSSRRSFALYGGLSGLLGGLFGIAGPPLIYHCYRQPMGLIRIRNMLILLFAVTSAVRTLFIGLQGQLNAEILLLAAWSIPVITLATFAGRRFPPPLSPLLLRRGVFVFLMLIGLRLILSEFGI</sequence>
<comment type="caution">
    <text evidence="9">The sequence shown here is derived from an EMBL/GenBank/DDBJ whole genome shotgun (WGS) entry which is preliminary data.</text>
</comment>
<dbReference type="EMBL" id="PNRF01000044">
    <property type="protein sequence ID" value="PMR72543.1"/>
    <property type="molecule type" value="Genomic_DNA"/>
</dbReference>
<keyword evidence="10" id="KW-1185">Reference proteome</keyword>
<dbReference type="InterPro" id="IPR052017">
    <property type="entry name" value="TSUP"/>
</dbReference>
<evidence type="ECO:0000256" key="7">
    <source>
        <dbReference type="ARBA" id="ARBA00023136"/>
    </source>
</evidence>
<keyword evidence="5 8" id="KW-0812">Transmembrane</keyword>
<feature type="transmembrane region" description="Helical" evidence="8">
    <location>
        <begin position="74"/>
        <end position="95"/>
    </location>
</feature>
<evidence type="ECO:0000256" key="3">
    <source>
        <dbReference type="ARBA" id="ARBA00022448"/>
    </source>
</evidence>
<feature type="transmembrane region" description="Helical" evidence="8">
    <location>
        <begin position="198"/>
        <end position="215"/>
    </location>
</feature>
<evidence type="ECO:0000313" key="9">
    <source>
        <dbReference type="EMBL" id="PMR72543.1"/>
    </source>
</evidence>
<dbReference type="Proteomes" id="UP000235803">
    <property type="component" value="Unassembled WGS sequence"/>
</dbReference>